<dbReference type="PANTHER" id="PTHR43073:SF2">
    <property type="entry name" value="DIHYDROPYRIMIDINE DEHYDROGENASE [NADP(+)]"/>
    <property type="match status" value="1"/>
</dbReference>
<dbReference type="GO" id="GO:0004159">
    <property type="term" value="F:dihydropyrimidine dehydrogenase (NAD+) activity"/>
    <property type="evidence" value="ECO:0007669"/>
    <property type="project" value="UniProtKB-EC"/>
</dbReference>
<dbReference type="Gene3D" id="1.10.1060.10">
    <property type="entry name" value="Alpha-helical ferredoxin"/>
    <property type="match status" value="1"/>
</dbReference>
<evidence type="ECO:0000313" key="8">
    <source>
        <dbReference type="EMBL" id="VFS77537.1"/>
    </source>
</evidence>
<comment type="function">
    <text evidence="4">Involved in pyrimidine base degradation. Catalyzes physiologically the reduction of uracil to 5,6-dihydrouracil (DHU) by using NADH as a specific cosubstrate. It also catalyzes the reverse reaction and the reduction of thymine to 5,6-dihydrothymine (DHT).</text>
</comment>
<reference evidence="8 9" key="1">
    <citation type="submission" date="2019-03" db="EMBL/GenBank/DDBJ databases">
        <authorList>
            <consortium name="Pathogen Informatics"/>
        </authorList>
    </citation>
    <scope>NUCLEOTIDE SEQUENCE [LARGE SCALE GENOMIC DNA]</scope>
    <source>
        <strain evidence="8 9">NCTC12993</strain>
    </source>
</reference>
<name>A0A485BUN5_KLUCR</name>
<comment type="subunit">
    <text evidence="5">Heterotetramer of 2 PreA and 2 PreT subunits.</text>
</comment>
<dbReference type="InterPro" id="IPR028261">
    <property type="entry name" value="DPD_II"/>
</dbReference>
<evidence type="ECO:0000256" key="1">
    <source>
        <dbReference type="ARBA" id="ARBA00023002"/>
    </source>
</evidence>
<dbReference type="EMBL" id="CAADJD010000023">
    <property type="protein sequence ID" value="VFS77537.1"/>
    <property type="molecule type" value="Genomic_DNA"/>
</dbReference>
<keyword evidence="1 8" id="KW-0560">Oxidoreductase</keyword>
<dbReference type="SUPFAM" id="SSF46548">
    <property type="entry name" value="alpha-helical ferredoxin"/>
    <property type="match status" value="1"/>
</dbReference>
<evidence type="ECO:0000256" key="3">
    <source>
        <dbReference type="ARBA" id="ARBA00048792"/>
    </source>
</evidence>
<dbReference type="PANTHER" id="PTHR43073">
    <property type="entry name" value="DIHYDROPYRIMIDINE DEHYDROGENASE [NADP(+)]"/>
    <property type="match status" value="1"/>
</dbReference>
<proteinExistence type="predicted"/>
<gene>
    <name evidence="8" type="primary">preT_1</name>
    <name evidence="8" type="ORF">NCTC12993_05601</name>
</gene>
<protein>
    <recommendedName>
        <fullName evidence="6">dihydrouracil dehydrogenase (NAD(+))</fullName>
        <ecNumber evidence="6">1.3.1.1</ecNumber>
    </recommendedName>
</protein>
<keyword evidence="9" id="KW-1185">Reference proteome</keyword>
<feature type="domain" description="Dihydroprymidine dehydrogenase" evidence="7">
    <location>
        <begin position="7"/>
        <end position="80"/>
    </location>
</feature>
<dbReference type="GO" id="GO:0051536">
    <property type="term" value="F:iron-sulfur cluster binding"/>
    <property type="evidence" value="ECO:0007669"/>
    <property type="project" value="InterPro"/>
</dbReference>
<dbReference type="Proteomes" id="UP000401081">
    <property type="component" value="Unassembled WGS sequence"/>
</dbReference>
<organism evidence="8 9">
    <name type="scientific">Kluyvera cryocrescens</name>
    <name type="common">Kluyvera citrophila</name>
    <dbReference type="NCBI Taxonomy" id="580"/>
    <lineage>
        <taxon>Bacteria</taxon>
        <taxon>Pseudomonadati</taxon>
        <taxon>Pseudomonadota</taxon>
        <taxon>Gammaproteobacteria</taxon>
        <taxon>Enterobacterales</taxon>
        <taxon>Enterobacteriaceae</taxon>
        <taxon>Kluyvera</taxon>
    </lineage>
</organism>
<dbReference type="Pfam" id="PF14691">
    <property type="entry name" value="Fer4_20"/>
    <property type="match status" value="1"/>
</dbReference>
<evidence type="ECO:0000259" key="7">
    <source>
        <dbReference type="Pfam" id="PF14691"/>
    </source>
</evidence>
<sequence length="92" mass="10109">MSQHDYLDELIPAFTPLLAIKEASRCLLCHDAPCSQSCPAETNPGKFIRSVYFRNLKGAAETIRENNALGAVCARVCPNGKIMPARLFTFGH</sequence>
<evidence type="ECO:0000256" key="5">
    <source>
        <dbReference type="ARBA" id="ARBA00049714"/>
    </source>
</evidence>
<evidence type="ECO:0000313" key="9">
    <source>
        <dbReference type="Proteomes" id="UP000401081"/>
    </source>
</evidence>
<comment type="catalytic activity">
    <reaction evidence="2">
        <text>5,6-dihydrothymine + NAD(+) = thymine + NADH + H(+)</text>
        <dbReference type="Rhea" id="RHEA:28791"/>
        <dbReference type="ChEBI" id="CHEBI:15378"/>
        <dbReference type="ChEBI" id="CHEBI:17821"/>
        <dbReference type="ChEBI" id="CHEBI:27468"/>
        <dbReference type="ChEBI" id="CHEBI:57540"/>
        <dbReference type="ChEBI" id="CHEBI:57945"/>
        <dbReference type="EC" id="1.3.1.1"/>
    </reaction>
</comment>
<dbReference type="InterPro" id="IPR009051">
    <property type="entry name" value="Helical_ferredxn"/>
</dbReference>
<dbReference type="AlphaFoldDB" id="A0A485BUN5"/>
<evidence type="ECO:0000256" key="6">
    <source>
        <dbReference type="ARBA" id="ARBA00049728"/>
    </source>
</evidence>
<accession>A0A485BUN5</accession>
<comment type="catalytic activity">
    <reaction evidence="3">
        <text>5,6-dihydrouracil + NAD(+) = uracil + NADH + H(+)</text>
        <dbReference type="Rhea" id="RHEA:20189"/>
        <dbReference type="ChEBI" id="CHEBI:15378"/>
        <dbReference type="ChEBI" id="CHEBI:15901"/>
        <dbReference type="ChEBI" id="CHEBI:17568"/>
        <dbReference type="ChEBI" id="CHEBI:57540"/>
        <dbReference type="ChEBI" id="CHEBI:57945"/>
        <dbReference type="EC" id="1.3.1.1"/>
    </reaction>
</comment>
<evidence type="ECO:0000256" key="4">
    <source>
        <dbReference type="ARBA" id="ARBA00049578"/>
    </source>
</evidence>
<evidence type="ECO:0000256" key="2">
    <source>
        <dbReference type="ARBA" id="ARBA00047685"/>
    </source>
</evidence>
<dbReference type="EC" id="1.3.1.1" evidence="6"/>